<dbReference type="SMART" id="SM00487">
    <property type="entry name" value="DEXDc"/>
    <property type="match status" value="1"/>
</dbReference>
<accession>A0A075G5D4</accession>
<dbReference type="InterPro" id="IPR027417">
    <property type="entry name" value="P-loop_NTPase"/>
</dbReference>
<feature type="domain" description="Helicase ATP-binding" evidence="5">
    <location>
        <begin position="100"/>
        <end position="249"/>
    </location>
</feature>
<dbReference type="PANTHER" id="PTHR11274:SF0">
    <property type="entry name" value="GENERAL TRANSCRIPTION AND DNA REPAIR FACTOR IIH HELICASE SUBUNIT XPB"/>
    <property type="match status" value="1"/>
</dbReference>
<dbReference type="InterPro" id="IPR014001">
    <property type="entry name" value="Helicase_ATP-bd"/>
</dbReference>
<dbReference type="Gene3D" id="3.40.50.300">
    <property type="entry name" value="P-loop containing nucleotide triphosphate hydrolases"/>
    <property type="match status" value="2"/>
</dbReference>
<dbReference type="PANTHER" id="PTHR11274">
    <property type="entry name" value="RAD25/XP-B DNA REPAIR HELICASE"/>
    <property type="match status" value="1"/>
</dbReference>
<dbReference type="GO" id="GO:0003677">
    <property type="term" value="F:DNA binding"/>
    <property type="evidence" value="ECO:0007669"/>
    <property type="project" value="InterPro"/>
</dbReference>
<dbReference type="GO" id="GO:0005524">
    <property type="term" value="F:ATP binding"/>
    <property type="evidence" value="ECO:0007669"/>
    <property type="project" value="UniProtKB-KW"/>
</dbReference>
<dbReference type="PROSITE" id="PS51192">
    <property type="entry name" value="HELICASE_ATP_BIND_1"/>
    <property type="match status" value="1"/>
</dbReference>
<evidence type="ECO:0000256" key="2">
    <source>
        <dbReference type="ARBA" id="ARBA00022801"/>
    </source>
</evidence>
<dbReference type="AlphaFoldDB" id="A0A075G5D4"/>
<dbReference type="EMBL" id="KF900494">
    <property type="protein sequence ID" value="AIE96962.1"/>
    <property type="molecule type" value="Genomic_DNA"/>
</dbReference>
<evidence type="ECO:0000256" key="1">
    <source>
        <dbReference type="ARBA" id="ARBA00022741"/>
    </source>
</evidence>
<evidence type="ECO:0000313" key="6">
    <source>
        <dbReference type="EMBL" id="AIE96962.1"/>
    </source>
</evidence>
<proteinExistence type="predicted"/>
<evidence type="ECO:0000259" key="5">
    <source>
        <dbReference type="PROSITE" id="PS51192"/>
    </source>
</evidence>
<dbReference type="InterPro" id="IPR006935">
    <property type="entry name" value="Helicase/UvrB_N"/>
</dbReference>
<keyword evidence="4" id="KW-0067">ATP-binding</keyword>
<reference evidence="6" key="1">
    <citation type="journal article" date="2014" name="Genome Biol. Evol.">
        <title>Pangenome evidence for extensive interdomain horizontal transfer affecting lineage core and shell genes in uncultured planktonic thaumarchaeota and euryarchaeota.</title>
        <authorList>
            <person name="Deschamps P."/>
            <person name="Zivanovic Y."/>
            <person name="Moreira D."/>
            <person name="Rodriguez-Valera F."/>
            <person name="Lopez-Garcia P."/>
        </authorList>
    </citation>
    <scope>NUCLEOTIDE SEQUENCE</scope>
</reference>
<keyword evidence="2" id="KW-0378">Hydrolase</keyword>
<protein>
    <submittedName>
        <fullName evidence="6">DNA or RNA helicases of superfamily II</fullName>
    </submittedName>
</protein>
<dbReference type="GO" id="GO:0016787">
    <property type="term" value="F:hydrolase activity"/>
    <property type="evidence" value="ECO:0007669"/>
    <property type="project" value="UniProtKB-KW"/>
</dbReference>
<sequence>MGETAKYLGQKGYTIFKDNLDIEEQLLIRKELMVKPWVPKTSPCKPDPFPVFRESKKKIYVPRFYGFENYGKADEVRIPEGDTINLQFVGKLRPHQKEAANMFLKEGCGLLELFCGFGKTVVALNIISKIKKKTLIIVHKTFLLNQWKERIQQFLPGARVGTIQGETIDIEDKDIVIGMLQSISMKNYPYSIFQQFGLTTLDECHHLSAEVFSRALFKIVTKHMLGLSATMKRKDGLTHVFKMFIGRVVYSKERENANVIIRALKYECQDEEYSKNELNYRGQIAYATMMKKLCSFNRRSEFILKILKDLLKERSQIMILAHNKSLLKYLYDAIIYRNMESVGYYVGGMKEIDLKISESKKIILATFAMAAEGLDIKTLTTLILATPKTDVTQSIGRILRSQTVEALVVDIIDQHPVFMRQWAKRKAFYKKRNYSILMANMENYYDQKWKVLHEKKTKQLPINVCLT</sequence>
<dbReference type="SUPFAM" id="SSF52540">
    <property type="entry name" value="P-loop containing nucleoside triphosphate hydrolases"/>
    <property type="match status" value="2"/>
</dbReference>
<dbReference type="CDD" id="cd17926">
    <property type="entry name" value="DEXHc_RE"/>
    <property type="match status" value="1"/>
</dbReference>
<keyword evidence="3 6" id="KW-0347">Helicase</keyword>
<organism evidence="6">
    <name type="scientific">uncultured marine group II/III euryarchaeote AD1000_88_G11</name>
    <dbReference type="NCBI Taxonomy" id="1457822"/>
    <lineage>
        <taxon>Archaea</taxon>
        <taxon>Methanobacteriati</taxon>
        <taxon>Methanobacteriota</taxon>
        <taxon>environmental samples</taxon>
    </lineage>
</organism>
<dbReference type="InterPro" id="IPR050615">
    <property type="entry name" value="ATP-dep_DNA_Helicase"/>
</dbReference>
<evidence type="ECO:0000256" key="4">
    <source>
        <dbReference type="ARBA" id="ARBA00022840"/>
    </source>
</evidence>
<dbReference type="Pfam" id="PF04851">
    <property type="entry name" value="ResIII"/>
    <property type="match status" value="1"/>
</dbReference>
<dbReference type="GO" id="GO:0004386">
    <property type="term" value="F:helicase activity"/>
    <property type="evidence" value="ECO:0007669"/>
    <property type="project" value="UniProtKB-KW"/>
</dbReference>
<dbReference type="GO" id="GO:0140097">
    <property type="term" value="F:catalytic activity, acting on DNA"/>
    <property type="evidence" value="ECO:0007669"/>
    <property type="project" value="UniProtKB-ARBA"/>
</dbReference>
<name>A0A075G5D4_9EURY</name>
<evidence type="ECO:0000256" key="3">
    <source>
        <dbReference type="ARBA" id="ARBA00022806"/>
    </source>
</evidence>
<keyword evidence="1" id="KW-0547">Nucleotide-binding</keyword>